<name>A0A225WEI8_9STRA</name>
<proteinExistence type="predicted"/>
<feature type="compositionally biased region" description="Gly residues" evidence="1">
    <location>
        <begin position="137"/>
        <end position="147"/>
    </location>
</feature>
<dbReference type="OrthoDB" id="166499at2759"/>
<evidence type="ECO:0000313" key="3">
    <source>
        <dbReference type="Proteomes" id="UP000198211"/>
    </source>
</evidence>
<dbReference type="EMBL" id="NBNE01001159">
    <property type="protein sequence ID" value="OWZ15280.1"/>
    <property type="molecule type" value="Genomic_DNA"/>
</dbReference>
<feature type="region of interest" description="Disordered" evidence="1">
    <location>
        <begin position="117"/>
        <end position="149"/>
    </location>
</feature>
<organism evidence="2 3">
    <name type="scientific">Phytophthora megakarya</name>
    <dbReference type="NCBI Taxonomy" id="4795"/>
    <lineage>
        <taxon>Eukaryota</taxon>
        <taxon>Sar</taxon>
        <taxon>Stramenopiles</taxon>
        <taxon>Oomycota</taxon>
        <taxon>Peronosporomycetes</taxon>
        <taxon>Peronosporales</taxon>
        <taxon>Peronosporaceae</taxon>
        <taxon>Phytophthora</taxon>
    </lineage>
</organism>
<dbReference type="Proteomes" id="UP000198211">
    <property type="component" value="Unassembled WGS sequence"/>
</dbReference>
<evidence type="ECO:0000313" key="2">
    <source>
        <dbReference type="EMBL" id="OWZ15280.1"/>
    </source>
</evidence>
<dbReference type="AlphaFoldDB" id="A0A225WEI8"/>
<keyword evidence="3" id="KW-1185">Reference proteome</keyword>
<protein>
    <submittedName>
        <fullName evidence="2">Multidrug resistance protein ABC transporter</fullName>
    </submittedName>
</protein>
<reference evidence="3" key="1">
    <citation type="submission" date="2017-03" db="EMBL/GenBank/DDBJ databases">
        <title>Phytopthora megakarya and P. palmivora, two closely related causual agents of cacao black pod achieved similar genome size and gene model numbers by different mechanisms.</title>
        <authorList>
            <person name="Ali S."/>
            <person name="Shao J."/>
            <person name="Larry D.J."/>
            <person name="Kronmiller B."/>
            <person name="Shen D."/>
            <person name="Strem M.D."/>
            <person name="Melnick R.L."/>
            <person name="Guiltinan M.J."/>
            <person name="Tyler B.M."/>
            <person name="Meinhardt L.W."/>
            <person name="Bailey B.A."/>
        </authorList>
    </citation>
    <scope>NUCLEOTIDE SEQUENCE [LARGE SCALE GENOMIC DNA]</scope>
    <source>
        <strain evidence="3">zdho120</strain>
    </source>
</reference>
<gene>
    <name evidence="2" type="ORF">PHMEG_00011109</name>
</gene>
<evidence type="ECO:0000256" key="1">
    <source>
        <dbReference type="SAM" id="MobiDB-lite"/>
    </source>
</evidence>
<accession>A0A225WEI8</accession>
<comment type="caution">
    <text evidence="2">The sequence shown here is derived from an EMBL/GenBank/DDBJ whole genome shotgun (WGS) entry which is preliminary data.</text>
</comment>
<sequence>MRMIGIIIPSDSHQQVDLYESGSEMWVGLCEIYDKRQNATIRKSSILCLSEELKSKKCSADADMQAHVVNMKTMLLNSLPSQSEFNQLRSAVKYGGNGWSMTPEELRVLIEEAAERQSRRQVAASGGHSRHDRGGDRSGGNSSGGNCDGTERVEQLLTLSGAFSMVFQTILNSTVRKWPRNQRTRMTVKTETVKITPAVILLTTPRLRRSQESWPVGL</sequence>
<dbReference type="STRING" id="4795.A0A225WEI8"/>